<evidence type="ECO:0000313" key="12">
    <source>
        <dbReference type="RefSeq" id="XP_030892718.1"/>
    </source>
</evidence>
<comment type="subcellular location">
    <subcellularLocation>
        <location evidence="1">Secreted</location>
    </subcellularLocation>
</comment>
<comment type="similarity">
    <text evidence="2 6">Belongs to the serpin family.</text>
</comment>
<evidence type="ECO:0000256" key="2">
    <source>
        <dbReference type="ARBA" id="ARBA00009500"/>
    </source>
</evidence>
<name>A0A2U3YCM7_LEPWE</name>
<organism evidence="10">
    <name type="scientific">Leptonychotes weddellii</name>
    <name type="common">Weddell seal</name>
    <name type="synonym">Otaria weddellii</name>
    <dbReference type="NCBI Taxonomy" id="9713"/>
    <lineage>
        <taxon>Eukaryota</taxon>
        <taxon>Metazoa</taxon>
        <taxon>Chordata</taxon>
        <taxon>Craniata</taxon>
        <taxon>Vertebrata</taxon>
        <taxon>Euteleostomi</taxon>
        <taxon>Mammalia</taxon>
        <taxon>Eutheria</taxon>
        <taxon>Laurasiatheria</taxon>
        <taxon>Carnivora</taxon>
        <taxon>Caniformia</taxon>
        <taxon>Pinnipedia</taxon>
        <taxon>Phocidae</taxon>
        <taxon>Monachinae</taxon>
        <taxon>Lobodontini</taxon>
        <taxon>Leptonychotes</taxon>
    </lineage>
</organism>
<evidence type="ECO:0000256" key="6">
    <source>
        <dbReference type="RuleBase" id="RU000411"/>
    </source>
</evidence>
<dbReference type="RefSeq" id="XP_006741466.1">
    <property type="nucleotide sequence ID" value="XM_006741403.2"/>
</dbReference>
<keyword evidence="4 7" id="KW-0732">Signal</keyword>
<keyword evidence="5" id="KW-0325">Glycoprotein</keyword>
<dbReference type="PANTHER" id="PTHR11461">
    <property type="entry name" value="SERINE PROTEASE INHIBITOR, SERPIN"/>
    <property type="match status" value="1"/>
</dbReference>
<evidence type="ECO:0000256" key="7">
    <source>
        <dbReference type="SAM" id="SignalP"/>
    </source>
</evidence>
<sequence length="415" mass="45815">MVLLRGLLVLSLSCLQGPGLLLSPASAMEPLDQQLSSGQTQEKLPPLTLLKLGNQEARGHTVLKKSPRDCKGAPTPEQTRRLAQAMMAFTTDLFSLVAQRSTSPNLILSPLSVALALSHLALGAQNQTLRRLEQVLHADSGLCLPHLLSRLCQDLGPGAFRLAARMYLQKGFPIKEDFLEQSEQLFGAKPMSLTGRKGDDLLNINQWVKEATEGKIEDFLSELPDDTVLLLLNAIHFQGFWRSKFDPSLTQRDSFHLNEQFTVPVDMMHARTYPLRWFLLEQPEIQVTLDCPGWVWPLGGGAGSGQAVGQAQGWRGVCPAFLAVTSLRQVALEGLAMPRPRGTEVPGSWKFMNLTKLYWAFAVCQILSQALEHTGTRETGSLLSARKTHNTRTNLNHKIISDSVSAMKVKKKVIN</sequence>
<evidence type="ECO:0000256" key="3">
    <source>
        <dbReference type="ARBA" id="ARBA00022525"/>
    </source>
</evidence>
<dbReference type="Pfam" id="PF00079">
    <property type="entry name" value="Serpin"/>
    <property type="match status" value="1"/>
</dbReference>
<feature type="signal peptide" evidence="7">
    <location>
        <begin position="1"/>
        <end position="27"/>
    </location>
</feature>
<feature type="chain" id="PRO_5044581179" evidence="7">
    <location>
        <begin position="28"/>
        <end position="415"/>
    </location>
</feature>
<dbReference type="FunFam" id="3.30.497.10:FF:000003">
    <property type="entry name" value="Serpin family F member 1"/>
    <property type="match status" value="1"/>
</dbReference>
<dbReference type="SMART" id="SM00093">
    <property type="entry name" value="SERPIN"/>
    <property type="match status" value="1"/>
</dbReference>
<dbReference type="Gene3D" id="3.30.497.10">
    <property type="entry name" value="Antithrombin, subunit I, domain 2"/>
    <property type="match status" value="1"/>
</dbReference>
<evidence type="ECO:0000256" key="1">
    <source>
        <dbReference type="ARBA" id="ARBA00004613"/>
    </source>
</evidence>
<evidence type="ECO:0000313" key="9">
    <source>
        <dbReference type="Proteomes" id="UP000245341"/>
    </source>
</evidence>
<proteinExistence type="inferred from homology"/>
<dbReference type="RefSeq" id="XP_030892718.1">
    <property type="nucleotide sequence ID" value="XM_031036858.1"/>
</dbReference>
<evidence type="ECO:0000313" key="10">
    <source>
        <dbReference type="RefSeq" id="XP_006741466.1"/>
    </source>
</evidence>
<dbReference type="InterPro" id="IPR042185">
    <property type="entry name" value="Serpin_sf_2"/>
</dbReference>
<keyword evidence="3" id="KW-0964">Secreted</keyword>
<gene>
    <name evidence="10 11 12 13" type="primary">SERPINF2</name>
</gene>
<dbReference type="PANTHER" id="PTHR11461:SF20">
    <property type="entry name" value="ALPHA-2-ANTIPLASMIN"/>
    <property type="match status" value="1"/>
</dbReference>
<dbReference type="SUPFAM" id="SSF56574">
    <property type="entry name" value="Serpins"/>
    <property type="match status" value="1"/>
</dbReference>
<dbReference type="KEGG" id="lww:102745067"/>
<dbReference type="InterPro" id="IPR023796">
    <property type="entry name" value="Serpin_dom"/>
</dbReference>
<feature type="domain" description="Serpin" evidence="8">
    <location>
        <begin position="91"/>
        <end position="406"/>
    </location>
</feature>
<evidence type="ECO:0000313" key="11">
    <source>
        <dbReference type="RefSeq" id="XP_030892717.1"/>
    </source>
</evidence>
<protein>
    <submittedName>
        <fullName evidence="10 11">Alpha-2-antiplasmin</fullName>
    </submittedName>
</protein>
<dbReference type="CTD" id="5345"/>
<reference evidence="10" key="1">
    <citation type="submission" date="2023-09" db="UniProtKB">
        <authorList>
            <consortium name="RefSeq"/>
        </authorList>
    </citation>
    <scope>IDENTIFICATION</scope>
    <source>
        <tissue evidence="10 11">Liver</tissue>
    </source>
</reference>
<dbReference type="RefSeq" id="XP_030892719.1">
    <property type="nucleotide sequence ID" value="XM_031036859.1"/>
</dbReference>
<evidence type="ECO:0000259" key="8">
    <source>
        <dbReference type="SMART" id="SM00093"/>
    </source>
</evidence>
<dbReference type="InterPro" id="IPR036186">
    <property type="entry name" value="Serpin_sf"/>
</dbReference>
<dbReference type="GO" id="GO:0004867">
    <property type="term" value="F:serine-type endopeptidase inhibitor activity"/>
    <property type="evidence" value="ECO:0007669"/>
    <property type="project" value="InterPro"/>
</dbReference>
<dbReference type="OrthoDB" id="9947020at2759"/>
<evidence type="ECO:0000256" key="5">
    <source>
        <dbReference type="ARBA" id="ARBA00023180"/>
    </source>
</evidence>
<dbReference type="GO" id="GO:0005615">
    <property type="term" value="C:extracellular space"/>
    <property type="evidence" value="ECO:0007669"/>
    <property type="project" value="InterPro"/>
</dbReference>
<evidence type="ECO:0000313" key="13">
    <source>
        <dbReference type="RefSeq" id="XP_030892719.1"/>
    </source>
</evidence>
<dbReference type="RefSeq" id="XP_030892717.1">
    <property type="nucleotide sequence ID" value="XM_031036857.1"/>
</dbReference>
<accession>A0A2U3YCM7</accession>
<dbReference type="Gene3D" id="2.30.39.10">
    <property type="entry name" value="Alpha-1-antitrypsin, domain 1"/>
    <property type="match status" value="1"/>
</dbReference>
<dbReference type="InterPro" id="IPR042178">
    <property type="entry name" value="Serpin_sf_1"/>
</dbReference>
<evidence type="ECO:0000256" key="4">
    <source>
        <dbReference type="ARBA" id="ARBA00022729"/>
    </source>
</evidence>
<dbReference type="STRING" id="9713.A0A2U3YCM7"/>
<dbReference type="AlphaFoldDB" id="A0A2U3YCM7"/>
<dbReference type="GeneID" id="102745067"/>
<dbReference type="InterPro" id="IPR000215">
    <property type="entry name" value="Serpin_fam"/>
</dbReference>
<dbReference type="Proteomes" id="UP000245341">
    <property type="component" value="Unplaced"/>
</dbReference>
<keyword evidence="9" id="KW-1185">Reference proteome</keyword>